<sequence length="421" mass="48791">MKRSFSMGFKFFFVLLLFGIFFAYAMFQGGFVSWFLFYSFLPITVYMFLLLIYPISNWTVKRRLSKHIVQASDHLSVEVEVSRRFAFPLYYCIVEEYFPASLQKEDTSRSKFQRMNQTDALAKRRVVKRVSFPWFKRKWTYHYTLDNVPRGEHHLGAFRVKTGDFFGFIKKEYVYPTASYLLVFPSQRDLVFREKVNSFEEGASASYNINAKNTNVVTGVREYMPGDRFSWIDWKTTARKNTVMTKEFDQEKSSNMVLILDAVAFPGQDQIAFEGSVEVTASLLEALKRKASQMTFIGLGEERVFFPFQEDPAKNLLNQNYLARIQPGGNVPFSRMLDQETRNIPQGLVAMVVTNQLDQATLKSLERLKRKSKKIIVFLIKPSAKITGEDKRMIHQLSVGGMSVNVLTEEQLVQQKLEVIS</sequence>
<dbReference type="InterPro" id="IPR002881">
    <property type="entry name" value="DUF58"/>
</dbReference>
<evidence type="ECO:0000313" key="4">
    <source>
        <dbReference type="Proteomes" id="UP000182347"/>
    </source>
</evidence>
<dbReference type="STRING" id="482461.SAMN05216244_3081"/>
<gene>
    <name evidence="3" type="ORF">SAMN05216244_3081</name>
</gene>
<feature type="transmembrane region" description="Helical" evidence="1">
    <location>
        <begin position="35"/>
        <end position="56"/>
    </location>
</feature>
<accession>A0A1G9V0V8</accession>
<reference evidence="4" key="1">
    <citation type="submission" date="2016-10" db="EMBL/GenBank/DDBJ databases">
        <authorList>
            <person name="Varghese N."/>
            <person name="Submissions S."/>
        </authorList>
    </citation>
    <scope>NUCLEOTIDE SEQUENCE [LARGE SCALE GENOMIC DNA]</scope>
    <source>
        <strain evidence="4">CGMCC 1.6199</strain>
    </source>
</reference>
<dbReference type="AlphaFoldDB" id="A0A1G9V0V8"/>
<keyword evidence="1" id="KW-0812">Transmembrane</keyword>
<proteinExistence type="predicted"/>
<keyword evidence="4" id="KW-1185">Reference proteome</keyword>
<evidence type="ECO:0000259" key="2">
    <source>
        <dbReference type="Pfam" id="PF01882"/>
    </source>
</evidence>
<evidence type="ECO:0000256" key="1">
    <source>
        <dbReference type="SAM" id="Phobius"/>
    </source>
</evidence>
<dbReference type="Proteomes" id="UP000182347">
    <property type="component" value="Unassembled WGS sequence"/>
</dbReference>
<keyword evidence="1" id="KW-0472">Membrane</keyword>
<keyword evidence="1" id="KW-1133">Transmembrane helix</keyword>
<dbReference type="PANTHER" id="PTHR34351:SF2">
    <property type="entry name" value="DUF58 DOMAIN-CONTAINING PROTEIN"/>
    <property type="match status" value="1"/>
</dbReference>
<feature type="domain" description="DUF58" evidence="2">
    <location>
        <begin position="220"/>
        <end position="382"/>
    </location>
</feature>
<dbReference type="RefSeq" id="WP_074600166.1">
    <property type="nucleotide sequence ID" value="NZ_FNHF01000004.1"/>
</dbReference>
<dbReference type="EMBL" id="FNHF01000004">
    <property type="protein sequence ID" value="SDM65753.1"/>
    <property type="molecule type" value="Genomic_DNA"/>
</dbReference>
<name>A0A1G9V0V8_9BACI</name>
<evidence type="ECO:0000313" key="3">
    <source>
        <dbReference type="EMBL" id="SDM65753.1"/>
    </source>
</evidence>
<dbReference type="Pfam" id="PF01882">
    <property type="entry name" value="DUF58"/>
    <property type="match status" value="1"/>
</dbReference>
<dbReference type="PANTHER" id="PTHR34351">
    <property type="entry name" value="SLR1927 PROTEIN-RELATED"/>
    <property type="match status" value="1"/>
</dbReference>
<organism evidence="3 4">
    <name type="scientific">Sediminibacillus halophilus</name>
    <dbReference type="NCBI Taxonomy" id="482461"/>
    <lineage>
        <taxon>Bacteria</taxon>
        <taxon>Bacillati</taxon>
        <taxon>Bacillota</taxon>
        <taxon>Bacilli</taxon>
        <taxon>Bacillales</taxon>
        <taxon>Bacillaceae</taxon>
        <taxon>Sediminibacillus</taxon>
    </lineage>
</organism>
<dbReference type="OrthoDB" id="140416at2"/>
<protein>
    <submittedName>
        <fullName evidence="3">Uncharacterized conserved protein, DUF58 family, contains vWF domain</fullName>
    </submittedName>
</protein>